<dbReference type="EMBL" id="MEUJ01000008">
    <property type="protein sequence ID" value="OGC39513.1"/>
    <property type="molecule type" value="Genomic_DNA"/>
</dbReference>
<reference evidence="1 2" key="1">
    <citation type="journal article" date="2016" name="Nat. Commun.">
        <title>Thousands of microbial genomes shed light on interconnected biogeochemical processes in an aquifer system.</title>
        <authorList>
            <person name="Anantharaman K."/>
            <person name="Brown C.T."/>
            <person name="Hug L.A."/>
            <person name="Sharon I."/>
            <person name="Castelle C.J."/>
            <person name="Probst A.J."/>
            <person name="Thomas B.C."/>
            <person name="Singh A."/>
            <person name="Wilkins M.J."/>
            <person name="Karaoz U."/>
            <person name="Brodie E.L."/>
            <person name="Williams K.H."/>
            <person name="Hubbard S.S."/>
            <person name="Banfield J.F."/>
        </authorList>
    </citation>
    <scope>NUCLEOTIDE SEQUENCE [LARGE SCALE GENOMIC DNA]</scope>
</reference>
<dbReference type="AlphaFoldDB" id="A0A1F4U5F9"/>
<organism evidence="1 2">
    <name type="scientific">candidate division WOR-1 bacterium RIFOXYC2_FULL_46_14</name>
    <dbReference type="NCBI Taxonomy" id="1802587"/>
    <lineage>
        <taxon>Bacteria</taxon>
        <taxon>Bacillati</taxon>
        <taxon>Saganbacteria</taxon>
    </lineage>
</organism>
<gene>
    <name evidence="1" type="ORF">A2438_08155</name>
</gene>
<comment type="caution">
    <text evidence="1">The sequence shown here is derived from an EMBL/GenBank/DDBJ whole genome shotgun (WGS) entry which is preliminary data.</text>
</comment>
<protein>
    <submittedName>
        <fullName evidence="1">Uncharacterized protein</fullName>
    </submittedName>
</protein>
<accession>A0A1F4U5F9</accession>
<evidence type="ECO:0000313" key="1">
    <source>
        <dbReference type="EMBL" id="OGC39513.1"/>
    </source>
</evidence>
<proteinExistence type="predicted"/>
<sequence length="164" mass="18447">MGKGIEELDYNKIDRGLIAAAYKGYVASRVNDRKTSADVDRELAEKLGNPPNFNKIKRELAALLACAAHAEINSYYVQHNDDGLKYDIDLDKVLDKGNFLEKYAVVITRLLSKQKDNNIFAMPKVLNKEEVEKLYLIHLKVLQEEKAPKKHAPGEALPIAQNSP</sequence>
<name>A0A1F4U5F9_UNCSA</name>
<dbReference type="Proteomes" id="UP000179242">
    <property type="component" value="Unassembled WGS sequence"/>
</dbReference>
<evidence type="ECO:0000313" key="2">
    <source>
        <dbReference type="Proteomes" id="UP000179242"/>
    </source>
</evidence>